<name>A0A9X5I5N5_9CYAN</name>
<evidence type="ECO:0000313" key="2">
    <source>
        <dbReference type="Proteomes" id="UP000031532"/>
    </source>
</evidence>
<proteinExistence type="predicted"/>
<gene>
    <name evidence="1" type="ORF">QH73_0014735</name>
</gene>
<reference evidence="1 2" key="1">
    <citation type="journal article" date="2015" name="Genome Announc.">
        <title>Draft Genome Sequence of the Terrestrial Cyanobacterium Scytonema millei VB511283, Isolated from Eastern India.</title>
        <authorList>
            <person name="Sen D."/>
            <person name="Chandrababunaidu M.M."/>
            <person name="Singh D."/>
            <person name="Sanghi N."/>
            <person name="Ghorai A."/>
            <person name="Mishra G.P."/>
            <person name="Madduluri M."/>
            <person name="Adhikary S.P."/>
            <person name="Tripathy S."/>
        </authorList>
    </citation>
    <scope>NUCLEOTIDE SEQUENCE [LARGE SCALE GENOMIC DNA]</scope>
    <source>
        <strain evidence="1 2">VB511283</strain>
    </source>
</reference>
<dbReference type="EMBL" id="JTJC03000003">
    <property type="protein sequence ID" value="NHC35894.1"/>
    <property type="molecule type" value="Genomic_DNA"/>
</dbReference>
<dbReference type="AlphaFoldDB" id="A0A9X5I5N5"/>
<organism evidence="1 2">
    <name type="scientific">Scytonema millei VB511283</name>
    <dbReference type="NCBI Taxonomy" id="1245923"/>
    <lineage>
        <taxon>Bacteria</taxon>
        <taxon>Bacillati</taxon>
        <taxon>Cyanobacteriota</taxon>
        <taxon>Cyanophyceae</taxon>
        <taxon>Nostocales</taxon>
        <taxon>Scytonemataceae</taxon>
        <taxon>Scytonema</taxon>
    </lineage>
</organism>
<comment type="caution">
    <text evidence="1">The sequence shown here is derived from an EMBL/GenBank/DDBJ whole genome shotgun (WGS) entry which is preliminary data.</text>
</comment>
<sequence length="58" mass="6978">MILIGWRDKREVSKSKVRSQKILHLKSRITDRRSRGSIDKEYVSHVVDRQQPQCRLLF</sequence>
<protein>
    <submittedName>
        <fullName evidence="1">Uncharacterized protein</fullName>
    </submittedName>
</protein>
<accession>A0A9X5I5N5</accession>
<dbReference type="Proteomes" id="UP000031532">
    <property type="component" value="Unassembled WGS sequence"/>
</dbReference>
<evidence type="ECO:0000313" key="1">
    <source>
        <dbReference type="EMBL" id="NHC35894.1"/>
    </source>
</evidence>
<dbReference type="RefSeq" id="WP_165587703.1">
    <property type="nucleotide sequence ID" value="NZ_JTJC03000003.1"/>
</dbReference>
<keyword evidence="2" id="KW-1185">Reference proteome</keyword>